<evidence type="ECO:0000313" key="1">
    <source>
        <dbReference type="EMBL" id="MFC3072801.1"/>
    </source>
</evidence>
<dbReference type="Pfam" id="PF11185">
    <property type="entry name" value="DUF2971"/>
    <property type="match status" value="1"/>
</dbReference>
<organism evidence="1 2">
    <name type="scientific">Shinella pollutisoli</name>
    <dbReference type="NCBI Taxonomy" id="2250594"/>
    <lineage>
        <taxon>Bacteria</taxon>
        <taxon>Pseudomonadati</taxon>
        <taxon>Pseudomonadota</taxon>
        <taxon>Alphaproteobacteria</taxon>
        <taxon>Hyphomicrobiales</taxon>
        <taxon>Rhizobiaceae</taxon>
        <taxon>Shinella</taxon>
    </lineage>
</organism>
<comment type="caution">
    <text evidence="1">The sequence shown here is derived from an EMBL/GenBank/DDBJ whole genome shotgun (WGS) entry which is preliminary data.</text>
</comment>
<dbReference type="Proteomes" id="UP001595377">
    <property type="component" value="Unassembled WGS sequence"/>
</dbReference>
<sequence length="300" mass="34507">MAAEICMLHLLLFFIEIVAMPNLYKFVKSIDAVRNLICGRLRFSTISELNDPCELLDEINRDLVIESLKRIRKSGYSDYEYSWLQKQAAILYALAPDKQAIPLPVSAQDAHRQIMSSFYDNIDRMAQLQRDAVLEIRKISGILSLSLRYDSLPMWAHYADNARGFVVIFKDLEDFFSGDETGVLDEVKPVIYSNVFRGMTFDPSSQNELFFWKHADWAYEQEVRVVSSLKKCNFSEINGNNMFIRSIDKKYISGIILGWNIDKSIRSIAYSLISDAGRPIEIFQARLDKVTVVIDKLDLT</sequence>
<evidence type="ECO:0000313" key="2">
    <source>
        <dbReference type="Proteomes" id="UP001595377"/>
    </source>
</evidence>
<dbReference type="InterPro" id="IPR021352">
    <property type="entry name" value="DUF2971"/>
</dbReference>
<dbReference type="EMBL" id="JBHRSP010000012">
    <property type="protein sequence ID" value="MFC3072801.1"/>
    <property type="molecule type" value="Genomic_DNA"/>
</dbReference>
<gene>
    <name evidence="1" type="ORF">ACFOHH_06795</name>
</gene>
<keyword evidence="2" id="KW-1185">Reference proteome</keyword>
<protein>
    <submittedName>
        <fullName evidence="1">DUF2971 domain-containing protein</fullName>
    </submittedName>
</protein>
<reference evidence="2" key="1">
    <citation type="journal article" date="2019" name="Int. J. Syst. Evol. Microbiol.">
        <title>The Global Catalogue of Microorganisms (GCM) 10K type strain sequencing project: providing services to taxonomists for standard genome sequencing and annotation.</title>
        <authorList>
            <consortium name="The Broad Institute Genomics Platform"/>
            <consortium name="The Broad Institute Genome Sequencing Center for Infectious Disease"/>
            <person name="Wu L."/>
            <person name="Ma J."/>
        </authorList>
    </citation>
    <scope>NUCLEOTIDE SEQUENCE [LARGE SCALE GENOMIC DNA]</scope>
    <source>
        <strain evidence="2">KCTC 52677</strain>
    </source>
</reference>
<accession>A0ABV7DDV7</accession>
<proteinExistence type="predicted"/>
<name>A0ABV7DDV7_9HYPH</name>
<dbReference type="RefSeq" id="WP_257314494.1">
    <property type="nucleotide sequence ID" value="NZ_JANFDG010000006.1"/>
</dbReference>